<organism evidence="2 3">
    <name type="scientific">Oncorhynchus mykiss</name>
    <name type="common">Rainbow trout</name>
    <name type="synonym">Salmo gairdneri</name>
    <dbReference type="NCBI Taxonomy" id="8022"/>
    <lineage>
        <taxon>Eukaryota</taxon>
        <taxon>Metazoa</taxon>
        <taxon>Chordata</taxon>
        <taxon>Craniata</taxon>
        <taxon>Vertebrata</taxon>
        <taxon>Euteleostomi</taxon>
        <taxon>Actinopterygii</taxon>
        <taxon>Neopterygii</taxon>
        <taxon>Teleostei</taxon>
        <taxon>Protacanthopterygii</taxon>
        <taxon>Salmoniformes</taxon>
        <taxon>Salmonidae</taxon>
        <taxon>Salmoninae</taxon>
        <taxon>Oncorhynchus</taxon>
    </lineage>
</organism>
<evidence type="ECO:0000313" key="2">
    <source>
        <dbReference type="EMBL" id="CDQ87970.1"/>
    </source>
</evidence>
<accession>A0A060YFN8</accession>
<proteinExistence type="predicted"/>
<dbReference type="PaxDb" id="8022-A0A060YFN8"/>
<evidence type="ECO:0000259" key="1">
    <source>
        <dbReference type="Pfam" id="PF00175"/>
    </source>
</evidence>
<dbReference type="Gene3D" id="3.40.50.80">
    <property type="entry name" value="Nucleotide-binding domain of ferredoxin-NADP reductase (FNR) module"/>
    <property type="match status" value="1"/>
</dbReference>
<sequence length="71" mass="7924">FQVEYILSEPCDGWAGRKGRVEASMLTDFLVRPEGSKVFVCVCGPSAFTELTVGLVRQHCFSEEEIHVFQG</sequence>
<dbReference type="InterPro" id="IPR001433">
    <property type="entry name" value="OxRdtase_FAD/NAD-bd"/>
</dbReference>
<dbReference type="GO" id="GO:0016491">
    <property type="term" value="F:oxidoreductase activity"/>
    <property type="evidence" value="ECO:0007669"/>
    <property type="project" value="InterPro"/>
</dbReference>
<feature type="domain" description="Oxidoreductase FAD/NAD(P)-binding" evidence="1">
    <location>
        <begin position="3"/>
        <end position="52"/>
    </location>
</feature>
<dbReference type="SUPFAM" id="SSF52343">
    <property type="entry name" value="Ferredoxin reductase-like, C-terminal NADP-linked domain"/>
    <property type="match status" value="1"/>
</dbReference>
<protein>
    <recommendedName>
        <fullName evidence="1">Oxidoreductase FAD/NAD(P)-binding domain-containing protein</fullName>
    </recommendedName>
</protein>
<dbReference type="AlphaFoldDB" id="A0A060YFN8"/>
<dbReference type="EMBL" id="FR908271">
    <property type="protein sequence ID" value="CDQ87970.1"/>
    <property type="molecule type" value="Genomic_DNA"/>
</dbReference>
<name>A0A060YFN8_ONCMY</name>
<dbReference type="STRING" id="8022.A0A060YFN8"/>
<reference evidence="2" key="1">
    <citation type="journal article" date="2014" name="Nat. Commun.">
        <title>The rainbow trout genome provides novel insights into evolution after whole-genome duplication in vertebrates.</title>
        <authorList>
            <person name="Berthelot C."/>
            <person name="Brunet F."/>
            <person name="Chalopin D."/>
            <person name="Juanchich A."/>
            <person name="Bernard M."/>
            <person name="Noel B."/>
            <person name="Bento P."/>
            <person name="Da Silva C."/>
            <person name="Labadie K."/>
            <person name="Alberti A."/>
            <person name="Aury J.M."/>
            <person name="Louis A."/>
            <person name="Dehais P."/>
            <person name="Bardou P."/>
            <person name="Montfort J."/>
            <person name="Klopp C."/>
            <person name="Cabau C."/>
            <person name="Gaspin C."/>
            <person name="Thorgaard G.H."/>
            <person name="Boussaha M."/>
            <person name="Quillet E."/>
            <person name="Guyomard R."/>
            <person name="Galiana D."/>
            <person name="Bobe J."/>
            <person name="Volff J.N."/>
            <person name="Genet C."/>
            <person name="Wincker P."/>
            <person name="Jaillon O."/>
            <person name="Roest Crollius H."/>
            <person name="Guiguen Y."/>
        </authorList>
    </citation>
    <scope>NUCLEOTIDE SEQUENCE [LARGE SCALE GENOMIC DNA]</scope>
</reference>
<dbReference type="Pfam" id="PF00175">
    <property type="entry name" value="NAD_binding_1"/>
    <property type="match status" value="1"/>
</dbReference>
<evidence type="ECO:0000313" key="3">
    <source>
        <dbReference type="Proteomes" id="UP000193380"/>
    </source>
</evidence>
<reference evidence="2" key="2">
    <citation type="submission" date="2014-03" db="EMBL/GenBank/DDBJ databases">
        <authorList>
            <person name="Genoscope - CEA"/>
        </authorList>
    </citation>
    <scope>NUCLEOTIDE SEQUENCE</scope>
</reference>
<gene>
    <name evidence="2" type="ORF">GSONMT00036891001</name>
</gene>
<feature type="non-terminal residue" evidence="2">
    <location>
        <position position="1"/>
    </location>
</feature>
<dbReference type="Proteomes" id="UP000193380">
    <property type="component" value="Unassembled WGS sequence"/>
</dbReference>
<dbReference type="InterPro" id="IPR039261">
    <property type="entry name" value="FNR_nucleotide-bd"/>
</dbReference>